<comment type="caution">
    <text evidence="1">The sequence shown here is derived from an EMBL/GenBank/DDBJ whole genome shotgun (WGS) entry which is preliminary data.</text>
</comment>
<gene>
    <name evidence="1" type="ORF">CROQUDRAFT_37511</name>
</gene>
<organism evidence="1 2">
    <name type="scientific">Cronartium quercuum f. sp. fusiforme G11</name>
    <dbReference type="NCBI Taxonomy" id="708437"/>
    <lineage>
        <taxon>Eukaryota</taxon>
        <taxon>Fungi</taxon>
        <taxon>Dikarya</taxon>
        <taxon>Basidiomycota</taxon>
        <taxon>Pucciniomycotina</taxon>
        <taxon>Pucciniomycetes</taxon>
        <taxon>Pucciniales</taxon>
        <taxon>Coleosporiaceae</taxon>
        <taxon>Cronartium</taxon>
    </lineage>
</organism>
<name>A0A9P6NPF0_9BASI</name>
<sequence length="149" mass="17238">MDSIDPLNHLEETFFQNGFKVGEHEGERLGHLDGFELGLRSGFKIWEELGFYLAHLKLMSFQLQTMNEERRALRLESKLRGFVKLIESFPTENKYTVTTDLHSEAPYENQAQPENDMVTLLNVIRSRYKICCTIVGMKPRIQAVSPLSM</sequence>
<dbReference type="PANTHER" id="PTHR28532:SF1">
    <property type="entry name" value="ORAL CANCER OVEREXPRESSED 1"/>
    <property type="match status" value="1"/>
</dbReference>
<reference evidence="1" key="1">
    <citation type="submission" date="2013-11" db="EMBL/GenBank/DDBJ databases">
        <title>Genome sequence of the fusiform rust pathogen reveals effectors for host alternation and coevolution with pine.</title>
        <authorList>
            <consortium name="DOE Joint Genome Institute"/>
            <person name="Smith K."/>
            <person name="Pendleton A."/>
            <person name="Kubisiak T."/>
            <person name="Anderson C."/>
            <person name="Salamov A."/>
            <person name="Aerts A."/>
            <person name="Riley R."/>
            <person name="Clum A."/>
            <person name="Lindquist E."/>
            <person name="Ence D."/>
            <person name="Campbell M."/>
            <person name="Kronenberg Z."/>
            <person name="Feau N."/>
            <person name="Dhillon B."/>
            <person name="Hamelin R."/>
            <person name="Burleigh J."/>
            <person name="Smith J."/>
            <person name="Yandell M."/>
            <person name="Nelson C."/>
            <person name="Grigoriev I."/>
            <person name="Davis J."/>
        </authorList>
    </citation>
    <scope>NUCLEOTIDE SEQUENCE</scope>
    <source>
        <strain evidence="1">G11</strain>
    </source>
</reference>
<accession>A0A9P6NPF0</accession>
<protein>
    <recommendedName>
        <fullName evidence="3">Essential protein Yae1 N-terminal domain-containing protein</fullName>
    </recommendedName>
</protein>
<keyword evidence="2" id="KW-1185">Reference proteome</keyword>
<evidence type="ECO:0000313" key="1">
    <source>
        <dbReference type="EMBL" id="KAG0150881.1"/>
    </source>
</evidence>
<evidence type="ECO:0008006" key="3">
    <source>
        <dbReference type="Google" id="ProtNLM"/>
    </source>
</evidence>
<proteinExistence type="predicted"/>
<dbReference type="PANTHER" id="PTHR28532">
    <property type="entry name" value="GEO13458P1"/>
    <property type="match status" value="1"/>
</dbReference>
<dbReference type="InterPro" id="IPR052436">
    <property type="entry name" value="LTO1_adapter"/>
</dbReference>
<dbReference type="EMBL" id="MU167216">
    <property type="protein sequence ID" value="KAG0150881.1"/>
    <property type="molecule type" value="Genomic_DNA"/>
</dbReference>
<evidence type="ECO:0000313" key="2">
    <source>
        <dbReference type="Proteomes" id="UP000886653"/>
    </source>
</evidence>
<dbReference type="OrthoDB" id="48036at2759"/>
<dbReference type="AlphaFoldDB" id="A0A9P6NPF0"/>
<dbReference type="Proteomes" id="UP000886653">
    <property type="component" value="Unassembled WGS sequence"/>
</dbReference>